<sequence length="350" mass="39397">MKPYLYLRGLKIAEHTVFAVQDGQKNYYDPTFNKRVSYSSGQQVKRSLLDMLSETLEENRAPVTFNYEINNKDELGNKEPWSPCDPTYADQLIGGWMRARPGVVTLKRRSPLSISAMRPLHPLLVSMTNENLTFDRSDRPDNNPIRVINAAGEALSEEQINDYLTRKQRTLPRRHWIPDNSRTTGLFVFDVAIDLNRLFSVSVNQHEPELTADSLQNLRDAGWVASADGERLIAPAERRTEIIPALASALVNWHITSNQARTYSPQTMLAITISDNASRIAGAIRADLDSEQNRDNSYRAIPVVEPIEGVDLFTSLACKGYVPGVSGSVDAMEQAEQRLIELLSAYKYEN</sequence>
<dbReference type="AlphaFoldDB" id="A0A7G5H6I8"/>
<dbReference type="Proteomes" id="UP000515369">
    <property type="component" value="Chromosome"/>
</dbReference>
<gene>
    <name evidence="1" type="ORF">H3H32_18475</name>
</gene>
<keyword evidence="2" id="KW-1185">Reference proteome</keyword>
<protein>
    <submittedName>
        <fullName evidence="1">CRISPR-associated protein Cas7</fullName>
    </submittedName>
</protein>
<organism evidence="1 2">
    <name type="scientific">Spirosoma foliorum</name>
    <dbReference type="NCBI Taxonomy" id="2710596"/>
    <lineage>
        <taxon>Bacteria</taxon>
        <taxon>Pseudomonadati</taxon>
        <taxon>Bacteroidota</taxon>
        <taxon>Cytophagia</taxon>
        <taxon>Cytophagales</taxon>
        <taxon>Cytophagaceae</taxon>
        <taxon>Spirosoma</taxon>
    </lineage>
</organism>
<proteinExistence type="predicted"/>
<name>A0A7G5H6I8_9BACT</name>
<dbReference type="EMBL" id="CP059732">
    <property type="protein sequence ID" value="QMW06730.1"/>
    <property type="molecule type" value="Genomic_DNA"/>
</dbReference>
<dbReference type="RefSeq" id="WP_182464124.1">
    <property type="nucleotide sequence ID" value="NZ_CP059732.1"/>
</dbReference>
<evidence type="ECO:0000313" key="1">
    <source>
        <dbReference type="EMBL" id="QMW06730.1"/>
    </source>
</evidence>
<dbReference type="KEGG" id="sfol:H3H32_18475"/>
<accession>A0A7G5H6I8</accession>
<reference evidence="1 2" key="1">
    <citation type="submission" date="2020-07" db="EMBL/GenBank/DDBJ databases">
        <title>Spirosoma foliorum sp. nov., isolated from the leaves on the Nejang mountain Korea, Republic of.</title>
        <authorList>
            <person name="Ho H."/>
            <person name="Lee Y.-J."/>
            <person name="Nurcahyanto D.-A."/>
            <person name="Kim S.-G."/>
        </authorList>
    </citation>
    <scope>NUCLEOTIDE SEQUENCE [LARGE SCALE GENOMIC DNA]</scope>
    <source>
        <strain evidence="1 2">PL0136</strain>
    </source>
</reference>
<evidence type="ECO:0000313" key="2">
    <source>
        <dbReference type="Proteomes" id="UP000515369"/>
    </source>
</evidence>